<evidence type="ECO:0000313" key="2">
    <source>
        <dbReference type="Proteomes" id="UP000501690"/>
    </source>
</evidence>
<gene>
    <name evidence="1" type="ORF">DEO72_LG10g3196</name>
</gene>
<protein>
    <submittedName>
        <fullName evidence="1">Uncharacterized protein</fullName>
    </submittedName>
</protein>
<evidence type="ECO:0000313" key="1">
    <source>
        <dbReference type="EMBL" id="QCE11957.1"/>
    </source>
</evidence>
<sequence length="149" mass="17027">MNLPVHGITSPDPSIASLLKHNTHTKRSMQYYSLAQPQAPPSETRPYHLAVPPHRQAPQPYHTHYFTDTAWRSTPCRQALRSIGASHVATIAWRISIDHQAPYQRHSVVGFGTQFGWFYNSDCSKVYCVFVFQELILIFHQSQPDLISL</sequence>
<dbReference type="EMBL" id="CP039354">
    <property type="protein sequence ID" value="QCE11957.1"/>
    <property type="molecule type" value="Genomic_DNA"/>
</dbReference>
<dbReference type="Proteomes" id="UP000501690">
    <property type="component" value="Linkage Group LG10"/>
</dbReference>
<dbReference type="AlphaFoldDB" id="A0A4D6NJ74"/>
<organism evidence="1 2">
    <name type="scientific">Vigna unguiculata</name>
    <name type="common">Cowpea</name>
    <dbReference type="NCBI Taxonomy" id="3917"/>
    <lineage>
        <taxon>Eukaryota</taxon>
        <taxon>Viridiplantae</taxon>
        <taxon>Streptophyta</taxon>
        <taxon>Embryophyta</taxon>
        <taxon>Tracheophyta</taxon>
        <taxon>Spermatophyta</taxon>
        <taxon>Magnoliopsida</taxon>
        <taxon>eudicotyledons</taxon>
        <taxon>Gunneridae</taxon>
        <taxon>Pentapetalae</taxon>
        <taxon>rosids</taxon>
        <taxon>fabids</taxon>
        <taxon>Fabales</taxon>
        <taxon>Fabaceae</taxon>
        <taxon>Papilionoideae</taxon>
        <taxon>50 kb inversion clade</taxon>
        <taxon>NPAAA clade</taxon>
        <taxon>indigoferoid/millettioid clade</taxon>
        <taxon>Phaseoleae</taxon>
        <taxon>Vigna</taxon>
    </lineage>
</organism>
<proteinExistence type="predicted"/>
<keyword evidence="2" id="KW-1185">Reference proteome</keyword>
<accession>A0A4D6NJ74</accession>
<name>A0A4D6NJ74_VIGUN</name>
<reference evidence="1 2" key="1">
    <citation type="submission" date="2019-04" db="EMBL/GenBank/DDBJ databases">
        <title>An improved genome assembly and genetic linkage map for asparagus bean, Vigna unguiculata ssp. sesquipedialis.</title>
        <authorList>
            <person name="Xia Q."/>
            <person name="Zhang R."/>
            <person name="Dong Y."/>
        </authorList>
    </citation>
    <scope>NUCLEOTIDE SEQUENCE [LARGE SCALE GENOMIC DNA]</scope>
    <source>
        <tissue evidence="1">Leaf</tissue>
    </source>
</reference>